<reference evidence="3 4" key="1">
    <citation type="submission" date="2014-03" db="EMBL/GenBank/DDBJ databases">
        <authorList>
            <person name="Urmite Genomes U."/>
        </authorList>
    </citation>
    <scope>NUCLEOTIDE SEQUENCE [LARGE SCALE GENOMIC DNA]</scope>
    <source>
        <strain evidence="3 4">Vm-5</strain>
    </source>
</reference>
<evidence type="ECO:0000313" key="3">
    <source>
        <dbReference type="EMBL" id="CDQ41495.1"/>
    </source>
</evidence>
<dbReference type="Gene3D" id="1.10.10.1400">
    <property type="entry name" value="Terminase, small subunit, N-terminal DNA-binding domain, HTH motif"/>
    <property type="match status" value="1"/>
</dbReference>
<dbReference type="eggNOG" id="COG3728">
    <property type="taxonomic scope" value="Bacteria"/>
</dbReference>
<dbReference type="PANTHER" id="PTHR41328">
    <property type="entry name" value="TERMINASE SMALL SUBUNIT-RELATED"/>
    <property type="match status" value="1"/>
</dbReference>
<dbReference type="Pfam" id="PF03592">
    <property type="entry name" value="Terminase_2"/>
    <property type="match status" value="1"/>
</dbReference>
<protein>
    <submittedName>
        <fullName evidence="3">Terminase small subunit</fullName>
    </submittedName>
</protein>
<dbReference type="RefSeq" id="WP_038246239.1">
    <property type="nucleotide sequence ID" value="NZ_BNER01000005.1"/>
</dbReference>
<dbReference type="GO" id="GO:0051276">
    <property type="term" value="P:chromosome organization"/>
    <property type="evidence" value="ECO:0007669"/>
    <property type="project" value="InterPro"/>
</dbReference>
<proteinExistence type="predicted"/>
<evidence type="ECO:0000313" key="4">
    <source>
        <dbReference type="Proteomes" id="UP000028875"/>
    </source>
</evidence>
<dbReference type="Proteomes" id="UP000028875">
    <property type="component" value="Unassembled WGS sequence"/>
</dbReference>
<dbReference type="AlphaFoldDB" id="A0A024QH50"/>
<evidence type="ECO:0000256" key="1">
    <source>
        <dbReference type="ARBA" id="ARBA00022612"/>
    </source>
</evidence>
<reference evidence="4" key="2">
    <citation type="submission" date="2014-05" db="EMBL/GenBank/DDBJ databases">
        <title>Draft genome sequence of Virgibacillus massiliensis Vm-5.</title>
        <authorList>
            <person name="Khelaifia S."/>
            <person name="Croce O."/>
            <person name="Lagier J.C."/>
            <person name="Raoult D."/>
        </authorList>
    </citation>
    <scope>NUCLEOTIDE SEQUENCE [LARGE SCALE GENOMIC DNA]</scope>
    <source>
        <strain evidence="4">Vm-5</strain>
    </source>
</reference>
<dbReference type="InterPro" id="IPR052404">
    <property type="entry name" value="SPP1-like_terminase"/>
</dbReference>
<dbReference type="PANTHER" id="PTHR41328:SF2">
    <property type="entry name" value="TERMINASE SMALL SUBUNIT"/>
    <property type="match status" value="1"/>
</dbReference>
<keyword evidence="2" id="KW-0231">Viral genome packaging</keyword>
<sequence>MGKLTTKQELFCQEYIVDLNATQAAIRAGYSEKTARQTAARLLTKANISARVKELKDKRAEKLELDAYWVLKRLKDISDRSMQAEPVEEWDQSIGEMVSTGEYQFDSNGANKATELIGKHIGMFDPKLKLQLEALQIKNEKIKKETEFIEERTKLIKGQSKDTSLLDVLIDTVKNDE</sequence>
<accession>A0A024QH50</accession>
<comment type="caution">
    <text evidence="3">The sequence shown here is derived from an EMBL/GenBank/DDBJ whole genome shotgun (WGS) entry which is preliminary data.</text>
</comment>
<dbReference type="InterPro" id="IPR005335">
    <property type="entry name" value="Terminase_ssu"/>
</dbReference>
<dbReference type="OrthoDB" id="7358785at2"/>
<dbReference type="STRING" id="1462526.BN990_03868"/>
<dbReference type="EMBL" id="CCDP010000003">
    <property type="protein sequence ID" value="CDQ41495.1"/>
    <property type="molecule type" value="Genomic_DNA"/>
</dbReference>
<dbReference type="InterPro" id="IPR038713">
    <property type="entry name" value="Terminase_Gp1_N_sf"/>
</dbReference>
<name>A0A024QH50_9BACI</name>
<gene>
    <name evidence="3" type="ORF">BN990_03868</name>
</gene>
<organism evidence="3 4">
    <name type="scientific">Virgibacillus massiliensis</name>
    <dbReference type="NCBI Taxonomy" id="1462526"/>
    <lineage>
        <taxon>Bacteria</taxon>
        <taxon>Bacillati</taxon>
        <taxon>Bacillota</taxon>
        <taxon>Bacilli</taxon>
        <taxon>Bacillales</taxon>
        <taxon>Bacillaceae</taxon>
        <taxon>Virgibacillus</taxon>
    </lineage>
</organism>
<keyword evidence="4" id="KW-1185">Reference proteome</keyword>
<evidence type="ECO:0000256" key="2">
    <source>
        <dbReference type="ARBA" id="ARBA00023219"/>
    </source>
</evidence>
<keyword evidence="1" id="KW-1188">Viral release from host cell</keyword>